<dbReference type="Gene3D" id="2.40.10.220">
    <property type="entry name" value="predicted glycosyltransferase like domains"/>
    <property type="match status" value="1"/>
</dbReference>
<evidence type="ECO:0000313" key="7">
    <source>
        <dbReference type="Proteomes" id="UP000502608"/>
    </source>
</evidence>
<dbReference type="SUPFAM" id="SSF141371">
    <property type="entry name" value="PilZ domain-like"/>
    <property type="match status" value="2"/>
</dbReference>
<dbReference type="InterPro" id="IPR012349">
    <property type="entry name" value="Split_barrel_FMN-bd"/>
</dbReference>
<evidence type="ECO:0000256" key="2">
    <source>
        <dbReference type="ARBA" id="ARBA00022741"/>
    </source>
</evidence>
<gene>
    <name evidence="6" type="ORF">HBH39_15010</name>
</gene>
<keyword evidence="6" id="KW-0966">Cell projection</keyword>
<dbReference type="Pfam" id="PF07238">
    <property type="entry name" value="PilZ"/>
    <property type="match status" value="1"/>
</dbReference>
<dbReference type="InterPro" id="IPR009926">
    <property type="entry name" value="T3SS_YcgR_PilZN"/>
</dbReference>
<keyword evidence="2" id="KW-0547">Nucleotide-binding</keyword>
<name>A0A6G9QMC0_9GAMM</name>
<reference evidence="6 7" key="1">
    <citation type="submission" date="2020-03" db="EMBL/GenBank/DDBJ databases">
        <title>Complete genome sequence of Shewanella sp.</title>
        <authorList>
            <person name="Kim Y.-S."/>
            <person name="Kim S.-J."/>
            <person name="Jung H.-K."/>
            <person name="Kim K.-H."/>
        </authorList>
    </citation>
    <scope>NUCLEOTIDE SEQUENCE [LARGE SCALE GENOMIC DNA]</scope>
    <source>
        <strain evidence="6 7">PN3F2</strain>
    </source>
</reference>
<dbReference type="Pfam" id="PF12945">
    <property type="entry name" value="PilZNR"/>
    <property type="match status" value="1"/>
</dbReference>
<keyword evidence="1" id="KW-0973">c-di-GMP</keyword>
<organism evidence="6 7">
    <name type="scientific">Shewanella aestuarii</name>
    <dbReference type="NCBI Taxonomy" id="1028752"/>
    <lineage>
        <taxon>Bacteria</taxon>
        <taxon>Pseudomonadati</taxon>
        <taxon>Pseudomonadota</taxon>
        <taxon>Gammaproteobacteria</taxon>
        <taxon>Alteromonadales</taxon>
        <taxon>Shewanellaceae</taxon>
        <taxon>Shewanella</taxon>
    </lineage>
</organism>
<dbReference type="RefSeq" id="WP_167679488.1">
    <property type="nucleotide sequence ID" value="NZ_CP050313.1"/>
</dbReference>
<dbReference type="Gene3D" id="2.30.110.10">
    <property type="entry name" value="Electron Transport, Fmn-binding Protein, Chain A"/>
    <property type="match status" value="1"/>
</dbReference>
<protein>
    <submittedName>
        <fullName evidence="6">Flagellar brake protein</fullName>
    </submittedName>
</protein>
<dbReference type="Proteomes" id="UP000502608">
    <property type="component" value="Chromosome"/>
</dbReference>
<keyword evidence="6" id="KW-0282">Flagellum</keyword>
<sequence>MTTKKITTKQNSLSSQFTFLLAGTSVNIDITTPAGELGRFKTTFIGYLPQQYLFIQYPNSDKIGKFGQFFVKGTAVTVRGLIEGHEASVIAFQTTIKHTLSIPVKMLVLDFPQTMVIHKLRSAKRVLTELPCTIKFEDQELAATMTDVSLSGCHINIIDGGIGLLETSSIVTITMNADENNKNTLLSVTCKICNLKPYFRGVEFGGEFDSNQTSTIESIIHMALLSER</sequence>
<keyword evidence="3" id="KW-0975">Bacterial flagellum</keyword>
<proteinExistence type="predicted"/>
<keyword evidence="6" id="KW-0969">Cilium</keyword>
<dbReference type="KEGG" id="saes:HBH39_15010"/>
<feature type="domain" description="PilZ" evidence="4">
    <location>
        <begin position="120"/>
        <end position="219"/>
    </location>
</feature>
<evidence type="ECO:0000313" key="6">
    <source>
        <dbReference type="EMBL" id="QIR15632.1"/>
    </source>
</evidence>
<evidence type="ECO:0000259" key="4">
    <source>
        <dbReference type="Pfam" id="PF07238"/>
    </source>
</evidence>
<dbReference type="GO" id="GO:0035438">
    <property type="term" value="F:cyclic-di-GMP binding"/>
    <property type="evidence" value="ECO:0007669"/>
    <property type="project" value="InterPro"/>
</dbReference>
<evidence type="ECO:0000256" key="1">
    <source>
        <dbReference type="ARBA" id="ARBA00022636"/>
    </source>
</evidence>
<keyword evidence="7" id="KW-1185">Reference proteome</keyword>
<dbReference type="EMBL" id="CP050313">
    <property type="protein sequence ID" value="QIR15632.1"/>
    <property type="molecule type" value="Genomic_DNA"/>
</dbReference>
<dbReference type="AlphaFoldDB" id="A0A6G9QMC0"/>
<accession>A0A6G9QMC0</accession>
<evidence type="ECO:0000256" key="3">
    <source>
        <dbReference type="ARBA" id="ARBA00023143"/>
    </source>
</evidence>
<feature type="domain" description="Type III secretion system flagellar brake protein YcgR PilZN" evidence="5">
    <location>
        <begin position="23"/>
        <end position="112"/>
    </location>
</feature>
<evidence type="ECO:0000259" key="5">
    <source>
        <dbReference type="Pfam" id="PF12945"/>
    </source>
</evidence>
<dbReference type="InterPro" id="IPR009875">
    <property type="entry name" value="PilZ_domain"/>
</dbReference>